<accession>A0A951P975</accession>
<keyword evidence="6 9" id="KW-1133">Transmembrane helix</keyword>
<dbReference type="CDD" id="cd04606">
    <property type="entry name" value="CBS_pair_Mg_transporter"/>
    <property type="match status" value="1"/>
</dbReference>
<dbReference type="Gene3D" id="1.25.60.10">
    <property type="entry name" value="MgtE N-terminal domain-like"/>
    <property type="match status" value="1"/>
</dbReference>
<dbReference type="AlphaFoldDB" id="A0A951P975"/>
<reference evidence="11" key="2">
    <citation type="journal article" date="2022" name="Microbiol. Resour. Announc.">
        <title>Metagenome Sequencing to Explore Phylogenomics of Terrestrial Cyanobacteria.</title>
        <authorList>
            <person name="Ward R.D."/>
            <person name="Stajich J.E."/>
            <person name="Johansen J.R."/>
            <person name="Huntemann M."/>
            <person name="Clum A."/>
            <person name="Foster B."/>
            <person name="Foster B."/>
            <person name="Roux S."/>
            <person name="Palaniappan K."/>
            <person name="Varghese N."/>
            <person name="Mukherjee S."/>
            <person name="Reddy T.B.K."/>
            <person name="Daum C."/>
            <person name="Copeland A."/>
            <person name="Chen I.A."/>
            <person name="Ivanova N.N."/>
            <person name="Kyrpides N.C."/>
            <person name="Shapiro N."/>
            <person name="Eloe-Fadrosh E.A."/>
            <person name="Pietrasiak N."/>
        </authorList>
    </citation>
    <scope>NUCLEOTIDE SEQUENCE</scope>
    <source>
        <strain evidence="11">GSE-TBD4-15B</strain>
    </source>
</reference>
<feature type="transmembrane region" description="Helical" evidence="9">
    <location>
        <begin position="397"/>
        <end position="423"/>
    </location>
</feature>
<comment type="caution">
    <text evidence="9">Lacks conserved residue(s) required for the propagation of feature annotation.</text>
</comment>
<keyword evidence="3 9" id="KW-0813">Transport</keyword>
<name>A0A951P975_9CYAN</name>
<dbReference type="InterPro" id="IPR038076">
    <property type="entry name" value="MgtE_N_sf"/>
</dbReference>
<evidence type="ECO:0000256" key="2">
    <source>
        <dbReference type="ARBA" id="ARBA00009749"/>
    </source>
</evidence>
<feature type="transmembrane region" description="Helical" evidence="9">
    <location>
        <begin position="435"/>
        <end position="453"/>
    </location>
</feature>
<reference evidence="11" key="1">
    <citation type="submission" date="2021-05" db="EMBL/GenBank/DDBJ databases">
        <authorList>
            <person name="Pietrasiak N."/>
            <person name="Ward R."/>
            <person name="Stajich J.E."/>
            <person name="Kurbessoian T."/>
        </authorList>
    </citation>
    <scope>NUCLEOTIDE SEQUENCE</scope>
    <source>
        <strain evidence="11">GSE-TBD4-15B</strain>
    </source>
</reference>
<evidence type="ECO:0000313" key="12">
    <source>
        <dbReference type="Proteomes" id="UP000707356"/>
    </source>
</evidence>
<evidence type="ECO:0000256" key="4">
    <source>
        <dbReference type="ARBA" id="ARBA00022692"/>
    </source>
</evidence>
<gene>
    <name evidence="11" type="primary">mgtE</name>
    <name evidence="11" type="ORF">KME07_03155</name>
</gene>
<dbReference type="PROSITE" id="PS51371">
    <property type="entry name" value="CBS"/>
    <property type="match status" value="2"/>
</dbReference>
<keyword evidence="8" id="KW-0129">CBS domain</keyword>
<feature type="transmembrane region" description="Helical" evidence="9">
    <location>
        <begin position="370"/>
        <end position="391"/>
    </location>
</feature>
<dbReference type="PANTHER" id="PTHR43773">
    <property type="entry name" value="MAGNESIUM TRANSPORTER MGTE"/>
    <property type="match status" value="1"/>
</dbReference>
<evidence type="ECO:0000256" key="7">
    <source>
        <dbReference type="ARBA" id="ARBA00023136"/>
    </source>
</evidence>
<comment type="caution">
    <text evidence="11">The sequence shown here is derived from an EMBL/GenBank/DDBJ whole genome shotgun (WGS) entry which is preliminary data.</text>
</comment>
<dbReference type="InterPro" id="IPR046342">
    <property type="entry name" value="CBS_dom_sf"/>
</dbReference>
<dbReference type="InterPro" id="IPR006667">
    <property type="entry name" value="SLC41_membr_dom"/>
</dbReference>
<dbReference type="GO" id="GO:0015095">
    <property type="term" value="F:magnesium ion transmembrane transporter activity"/>
    <property type="evidence" value="ECO:0007669"/>
    <property type="project" value="UniProtKB-UniRule"/>
</dbReference>
<dbReference type="SMART" id="SM00924">
    <property type="entry name" value="MgtE_N"/>
    <property type="match status" value="1"/>
</dbReference>
<evidence type="ECO:0000256" key="9">
    <source>
        <dbReference type="RuleBase" id="RU362011"/>
    </source>
</evidence>
<evidence type="ECO:0000256" key="6">
    <source>
        <dbReference type="ARBA" id="ARBA00022989"/>
    </source>
</evidence>
<evidence type="ECO:0000256" key="8">
    <source>
        <dbReference type="PROSITE-ProRule" id="PRU00703"/>
    </source>
</evidence>
<protein>
    <recommendedName>
        <fullName evidence="9">Magnesium transporter MgtE</fullName>
    </recommendedName>
</protein>
<evidence type="ECO:0000313" key="11">
    <source>
        <dbReference type="EMBL" id="MBW4464424.1"/>
    </source>
</evidence>
<dbReference type="InterPro" id="IPR006668">
    <property type="entry name" value="Mg_transptr_MgtE_intracell_dom"/>
</dbReference>
<evidence type="ECO:0000259" key="10">
    <source>
        <dbReference type="PROSITE" id="PS51371"/>
    </source>
</evidence>
<dbReference type="EMBL" id="JAHHHV010000012">
    <property type="protein sequence ID" value="MBW4464424.1"/>
    <property type="molecule type" value="Genomic_DNA"/>
</dbReference>
<dbReference type="InterPro" id="IPR006669">
    <property type="entry name" value="MgtE_transporter"/>
</dbReference>
<dbReference type="Pfam" id="PF01769">
    <property type="entry name" value="MgtE"/>
    <property type="match status" value="1"/>
</dbReference>
<organism evidence="11 12">
    <name type="scientific">Pegethrix bostrychoides GSE-TBD4-15B</name>
    <dbReference type="NCBI Taxonomy" id="2839662"/>
    <lineage>
        <taxon>Bacteria</taxon>
        <taxon>Bacillati</taxon>
        <taxon>Cyanobacteriota</taxon>
        <taxon>Cyanophyceae</taxon>
        <taxon>Oculatellales</taxon>
        <taxon>Oculatellaceae</taxon>
        <taxon>Pegethrix</taxon>
    </lineage>
</organism>
<dbReference type="NCBIfam" id="TIGR00400">
    <property type="entry name" value="mgtE"/>
    <property type="match status" value="1"/>
</dbReference>
<comment type="similarity">
    <text evidence="2 9">Belongs to the SLC41A transporter family.</text>
</comment>
<dbReference type="Pfam" id="PF00571">
    <property type="entry name" value="CBS"/>
    <property type="match status" value="2"/>
</dbReference>
<evidence type="ECO:0000256" key="1">
    <source>
        <dbReference type="ARBA" id="ARBA00004141"/>
    </source>
</evidence>
<comment type="function">
    <text evidence="9">Acts as a magnesium transporter.</text>
</comment>
<feature type="domain" description="CBS" evidence="10">
    <location>
        <begin position="212"/>
        <end position="268"/>
    </location>
</feature>
<keyword evidence="9" id="KW-1003">Cell membrane</keyword>
<evidence type="ECO:0000256" key="5">
    <source>
        <dbReference type="ARBA" id="ARBA00022842"/>
    </source>
</evidence>
<sequence>MPSQASKPSATTDPRQTIGEQLRLLIHQRDYEAAKSLLIPVQPVDVADAIAGLPQPMQLVAFRLLPKGKAVEVYEDCSKAIQESLIAEFQDQEILEVVNQMAPDKRVSLFDELPPQIVRRILPQLTPEERQATSLLLGYKPETAGRLMTPEYISLFDGLTVAEAAARIRTLACDREVSYYIYMTDDQHALSGVASLRDLLLAEPEQRLADVMDQTVVFAQTDTDQEAVARLIQRYDLVALPIVDRERNLVGVVTVDDALDIVQAEATEDIYTMNAVQTEGESYFQSSLLSVVRKRLPWLAILLVTNSLTIFVMREFEEILEEVVALAFFTPLLIDTGGSIGAQSSTVVIRGLSTDELKHRKPLWVVLRETFAGGLLGVLLGAAVIFLVFLVMGESALGITVGVSLIFICVLAACIGASLPFMFEALHLDPAMMSAPFITTVVDILGIFIYLSLAKVMLGL</sequence>
<keyword evidence="9" id="KW-0479">Metal-binding</keyword>
<evidence type="ECO:0000256" key="3">
    <source>
        <dbReference type="ARBA" id="ARBA00022448"/>
    </source>
</evidence>
<dbReference type="Gene3D" id="3.10.580.10">
    <property type="entry name" value="CBS-domain"/>
    <property type="match status" value="1"/>
</dbReference>
<dbReference type="SMART" id="SM00116">
    <property type="entry name" value="CBS"/>
    <property type="match status" value="1"/>
</dbReference>
<feature type="domain" description="CBS" evidence="10">
    <location>
        <begin position="148"/>
        <end position="211"/>
    </location>
</feature>
<dbReference type="SUPFAM" id="SSF158791">
    <property type="entry name" value="MgtE N-terminal domain-like"/>
    <property type="match status" value="1"/>
</dbReference>
<comment type="subunit">
    <text evidence="9">Homodimer.</text>
</comment>
<dbReference type="Pfam" id="PF03448">
    <property type="entry name" value="MgtE_N"/>
    <property type="match status" value="1"/>
</dbReference>
<dbReference type="GO" id="GO:0005886">
    <property type="term" value="C:plasma membrane"/>
    <property type="evidence" value="ECO:0007669"/>
    <property type="project" value="UniProtKB-SubCell"/>
</dbReference>
<dbReference type="Gene3D" id="1.10.357.20">
    <property type="entry name" value="SLC41 divalent cation transporters, integral membrane domain"/>
    <property type="match status" value="1"/>
</dbReference>
<keyword evidence="5 9" id="KW-0460">Magnesium</keyword>
<keyword evidence="7 9" id="KW-0472">Membrane</keyword>
<comment type="subcellular location">
    <subcellularLocation>
        <location evidence="9">Cell membrane</location>
        <topology evidence="9">Multi-pass membrane protein</topology>
    </subcellularLocation>
    <subcellularLocation>
        <location evidence="1">Membrane</location>
        <topology evidence="1">Multi-pass membrane protein</topology>
    </subcellularLocation>
</comment>
<dbReference type="PANTHER" id="PTHR43773:SF1">
    <property type="entry name" value="MAGNESIUM TRANSPORTER MGTE"/>
    <property type="match status" value="1"/>
</dbReference>
<dbReference type="GO" id="GO:0046872">
    <property type="term" value="F:metal ion binding"/>
    <property type="evidence" value="ECO:0007669"/>
    <property type="project" value="UniProtKB-KW"/>
</dbReference>
<dbReference type="InterPro" id="IPR000644">
    <property type="entry name" value="CBS_dom"/>
</dbReference>
<dbReference type="SUPFAM" id="SSF54631">
    <property type="entry name" value="CBS-domain pair"/>
    <property type="match status" value="1"/>
</dbReference>
<dbReference type="Proteomes" id="UP000707356">
    <property type="component" value="Unassembled WGS sequence"/>
</dbReference>
<keyword evidence="4 9" id="KW-0812">Transmembrane</keyword>
<proteinExistence type="inferred from homology"/>
<dbReference type="SUPFAM" id="SSF161093">
    <property type="entry name" value="MgtE membrane domain-like"/>
    <property type="match status" value="1"/>
</dbReference>
<dbReference type="InterPro" id="IPR036739">
    <property type="entry name" value="SLC41_membr_dom_sf"/>
</dbReference>